<protein>
    <submittedName>
        <fullName evidence="2">Thaumatin-like protein</fullName>
    </submittedName>
</protein>
<dbReference type="PROSITE" id="PS51367">
    <property type="entry name" value="THAUMATIN_2"/>
    <property type="match status" value="1"/>
</dbReference>
<dbReference type="InterPro" id="IPR037176">
    <property type="entry name" value="Osmotin/thaumatin-like_sf"/>
</dbReference>
<name>A0A9P3GAP5_9APHY</name>
<feature type="disulfide bond" evidence="1">
    <location>
        <begin position="143"/>
        <end position="160"/>
    </location>
</feature>
<dbReference type="Gene3D" id="2.60.110.10">
    <property type="entry name" value="Thaumatin"/>
    <property type="match status" value="1"/>
</dbReference>
<dbReference type="PIRSF" id="PIRSF002703">
    <property type="entry name" value="Thaumatin"/>
    <property type="match status" value="1"/>
</dbReference>
<dbReference type="PANTHER" id="PTHR31048">
    <property type="entry name" value="OS03G0233200 PROTEIN"/>
    <property type="match status" value="1"/>
</dbReference>
<keyword evidence="3" id="KW-1185">Reference proteome</keyword>
<dbReference type="EMBL" id="BPQB01000025">
    <property type="protein sequence ID" value="GJE92302.1"/>
    <property type="molecule type" value="Genomic_DNA"/>
</dbReference>
<evidence type="ECO:0000256" key="1">
    <source>
        <dbReference type="PIRSR" id="PIRSR002703-1"/>
    </source>
</evidence>
<evidence type="ECO:0000313" key="2">
    <source>
        <dbReference type="EMBL" id="GJE92302.1"/>
    </source>
</evidence>
<dbReference type="PRINTS" id="PR00347">
    <property type="entry name" value="THAUMATIN"/>
</dbReference>
<accession>A0A9P3GAP5</accession>
<gene>
    <name evidence="2" type="ORF">PsYK624_084560</name>
</gene>
<dbReference type="Pfam" id="PF00314">
    <property type="entry name" value="Thaumatin"/>
    <property type="match status" value="1"/>
</dbReference>
<sequence>MVSARTFTVTNNCAFTIWPAIFTDPNVGSATPDYATGWEAAPQTTVSFSVPNTWQAGRIWARRDCDFSDTNPATQCADGGCAGGLECTGAGSGPVTVAEFSLGVDEVDYVDVSLVDGFNLPIAVNNDKGCPEPSCPVDLNANCPAALAGPLDSTGNVVGCKSACEVDPNPGNSQNCCTGSYNTAATCPASRVQYYSYFKSNCPNALAFAYDESPSLLVCSASQAANYQVTFCPAN</sequence>
<proteinExistence type="predicted"/>
<feature type="disulfide bond" evidence="1">
    <location>
        <begin position="130"/>
        <end position="219"/>
    </location>
</feature>
<feature type="disulfide bond" evidence="1">
    <location>
        <begin position="177"/>
        <end position="187"/>
    </location>
</feature>
<feature type="disulfide bond" evidence="1">
    <location>
        <begin position="13"/>
        <end position="232"/>
    </location>
</feature>
<feature type="disulfide bond" evidence="1">
    <location>
        <begin position="65"/>
        <end position="76"/>
    </location>
</feature>
<dbReference type="InterPro" id="IPR001938">
    <property type="entry name" value="Thaumatin"/>
</dbReference>
<evidence type="ECO:0000313" key="3">
    <source>
        <dbReference type="Proteomes" id="UP000703269"/>
    </source>
</evidence>
<dbReference type="Proteomes" id="UP000703269">
    <property type="component" value="Unassembled WGS sequence"/>
</dbReference>
<reference evidence="2 3" key="1">
    <citation type="submission" date="2021-08" db="EMBL/GenBank/DDBJ databases">
        <title>Draft Genome Sequence of Phanerochaete sordida strain YK-624.</title>
        <authorList>
            <person name="Mori T."/>
            <person name="Dohra H."/>
            <person name="Suzuki T."/>
            <person name="Kawagishi H."/>
            <person name="Hirai H."/>
        </authorList>
    </citation>
    <scope>NUCLEOTIDE SEQUENCE [LARGE SCALE GENOMIC DNA]</scope>
    <source>
        <strain evidence="2 3">YK-624</strain>
    </source>
</reference>
<keyword evidence="1" id="KW-1015">Disulfide bond</keyword>
<feature type="disulfide bond" evidence="1">
    <location>
        <begin position="164"/>
        <end position="176"/>
    </location>
</feature>
<dbReference type="AlphaFoldDB" id="A0A9P3GAP5"/>
<dbReference type="SMART" id="SM00205">
    <property type="entry name" value="THN"/>
    <property type="match status" value="1"/>
</dbReference>
<comment type="caution">
    <text evidence="2">The sequence shown here is derived from an EMBL/GenBank/DDBJ whole genome shotgun (WGS) entry which is preliminary data.</text>
</comment>
<dbReference type="OrthoDB" id="430315at2759"/>
<feature type="disulfide bond" evidence="1">
    <location>
        <begin position="81"/>
        <end position="87"/>
    </location>
</feature>
<dbReference type="SUPFAM" id="SSF49870">
    <property type="entry name" value="Osmotin, thaumatin-like protein"/>
    <property type="match status" value="1"/>
</dbReference>
<feature type="disulfide bond" evidence="1">
    <location>
        <begin position="135"/>
        <end position="202"/>
    </location>
</feature>
<organism evidence="2 3">
    <name type="scientific">Phanerochaete sordida</name>
    <dbReference type="NCBI Taxonomy" id="48140"/>
    <lineage>
        <taxon>Eukaryota</taxon>
        <taxon>Fungi</taxon>
        <taxon>Dikarya</taxon>
        <taxon>Basidiomycota</taxon>
        <taxon>Agaricomycotina</taxon>
        <taxon>Agaricomycetes</taxon>
        <taxon>Polyporales</taxon>
        <taxon>Phanerochaetaceae</taxon>
        <taxon>Phanerochaete</taxon>
    </lineage>
</organism>